<feature type="chain" id="PRO_5013370563" evidence="1">
    <location>
        <begin position="25"/>
        <end position="82"/>
    </location>
</feature>
<proteinExistence type="predicted"/>
<feature type="signal peptide" evidence="1">
    <location>
        <begin position="1"/>
        <end position="24"/>
    </location>
</feature>
<name>A0A224Y472_9HEMI</name>
<evidence type="ECO:0000256" key="1">
    <source>
        <dbReference type="SAM" id="SignalP"/>
    </source>
</evidence>
<sequence length="82" mass="9713">MLCVFVYFALFRILLLLLRHLVLGLDHIHDRGPVIFLDQFPRLDQCRIPPGLFLEIVPVFYLHHHVFLPPWSLQGRIWSPIS</sequence>
<accession>A0A224Y472</accession>
<organism evidence="2">
    <name type="scientific">Panstrongylus lignarius</name>
    <dbReference type="NCBI Taxonomy" id="156445"/>
    <lineage>
        <taxon>Eukaryota</taxon>
        <taxon>Metazoa</taxon>
        <taxon>Ecdysozoa</taxon>
        <taxon>Arthropoda</taxon>
        <taxon>Hexapoda</taxon>
        <taxon>Insecta</taxon>
        <taxon>Pterygota</taxon>
        <taxon>Neoptera</taxon>
        <taxon>Paraneoptera</taxon>
        <taxon>Hemiptera</taxon>
        <taxon>Heteroptera</taxon>
        <taxon>Panheteroptera</taxon>
        <taxon>Cimicomorpha</taxon>
        <taxon>Reduviidae</taxon>
        <taxon>Triatominae</taxon>
        <taxon>Panstrongylus</taxon>
    </lineage>
</organism>
<reference evidence="2" key="1">
    <citation type="journal article" date="2018" name="PLoS Negl. Trop. Dis.">
        <title>An insight into the salivary gland and fat body transcriptome of Panstrongylus lignarius (Hemiptera: Heteroptera), the main vector of Chagas disease in Peru.</title>
        <authorList>
            <person name="Nevoa J.C."/>
            <person name="Mendes M.T."/>
            <person name="da Silva M.V."/>
            <person name="Soares S.C."/>
            <person name="Oliveira C.J.F."/>
            <person name="Ribeiro J.M.C."/>
        </authorList>
    </citation>
    <scope>NUCLEOTIDE SEQUENCE</scope>
</reference>
<keyword evidence="1" id="KW-0732">Signal</keyword>
<protein>
    <submittedName>
        <fullName evidence="2">Putative secreted protein</fullName>
    </submittedName>
</protein>
<dbReference type="AlphaFoldDB" id="A0A224Y472"/>
<dbReference type="EMBL" id="GFTR01000933">
    <property type="protein sequence ID" value="JAW15493.1"/>
    <property type="molecule type" value="Transcribed_RNA"/>
</dbReference>
<evidence type="ECO:0000313" key="2">
    <source>
        <dbReference type="EMBL" id="JAW15493.1"/>
    </source>
</evidence>